<dbReference type="AlphaFoldDB" id="A0A1I2DGS0"/>
<sequence>MKSLLLIFLFLPIALFSQNFTQEEISRWEKQAQQVTIIRDTWGIPHIYGKTDADAVFGLLYAQCEDDFPRVEMNYIEKLGRTAEVKGEAELYNDLLIRLVIDSTEAIADYKKSPKWLKSLLNAYADGINFFLYKNPQIKPALLKRFQPWYPLLWTDGSIGAISTAGITVNELKSFYSGEPATGFLLPKEKDEEILTGSNGFAFAPSVTESGKAILYINPHVTFYFRPEVHVVSEEGLNAYGAVTWGQFFVYQGFNEKCGWMHTSSSADVSDAYIEKMYQQENKWFYEYNGAKKPVKEKKITLRYRQGDKILTKTINALFTHHGAVMAKREGQYLSLKANNRSFNGLVQSWQRTKAKSFAEFKKTMALLANTSNNTVYADAEGNIAYWHGNFLPVRDAKYDWSKPVDGSTSATEWKGLHKVEESVHIYNPTNGWIQNCNSTPFTASGAYSPKRENYPKYMAPDGENFRGINAVKVLSKPTKYNIDKVIAAGYDTYLAAFEVLVPALVESFEKNINPNDSLYAYLVGAVMVLKNWDFHSKEKSIATTLAIEWGQKLLPAILRIKIEGNEDADQVAKTQYFAKNASPKEMLLPLLEVLKDLEKKFGRWQVAWGEVNRFQRVSADIEQKYDDNKPSLPVPFASSVWGMLPSYTSRYFSGTNKRYGVNGNSFVCAVEFGEKIKAKSLLAGGQSGNPQSKHFFDQAQMYAQGKFKEVWFYKEDILKNAERTYHPGE</sequence>
<dbReference type="InterPro" id="IPR002692">
    <property type="entry name" value="S45"/>
</dbReference>
<dbReference type="Gene3D" id="3.60.20.10">
    <property type="entry name" value="Glutamine Phosphoribosylpyrophosphate, subunit 1, domain 1"/>
    <property type="match status" value="1"/>
</dbReference>
<evidence type="ECO:0000256" key="2">
    <source>
        <dbReference type="ARBA" id="ARBA00022729"/>
    </source>
</evidence>
<dbReference type="Gene3D" id="1.10.1400.10">
    <property type="match status" value="1"/>
</dbReference>
<dbReference type="InterPro" id="IPR023343">
    <property type="entry name" value="Penicillin_amidase_dom1"/>
</dbReference>
<evidence type="ECO:0000313" key="9">
    <source>
        <dbReference type="Proteomes" id="UP000199513"/>
    </source>
</evidence>
<gene>
    <name evidence="8" type="ORF">SAMN04488541_100717</name>
</gene>
<dbReference type="STRING" id="1003.SAMN04488541_100717"/>
<feature type="active site" description="Nucleophile" evidence="5">
    <location>
        <position position="198"/>
    </location>
</feature>
<protein>
    <submittedName>
        <fullName evidence="8">Acyl-homoserine lactone (AHL) acylase PvdQ</fullName>
    </submittedName>
</protein>
<dbReference type="PIRSF" id="PIRSF001227">
    <property type="entry name" value="Pen_acylase"/>
    <property type="match status" value="1"/>
</dbReference>
<accession>A0A1I2DGS0</accession>
<evidence type="ECO:0000313" key="8">
    <source>
        <dbReference type="EMBL" id="SFE79805.1"/>
    </source>
</evidence>
<evidence type="ECO:0000256" key="4">
    <source>
        <dbReference type="ARBA" id="ARBA00023145"/>
    </source>
</evidence>
<feature type="chain" id="PRO_5011618097" evidence="7">
    <location>
        <begin position="22"/>
        <end position="730"/>
    </location>
</feature>
<keyword evidence="3" id="KW-0378">Hydrolase</keyword>
<evidence type="ECO:0000256" key="7">
    <source>
        <dbReference type="SAM" id="SignalP"/>
    </source>
</evidence>
<dbReference type="OrthoDB" id="9759796at2"/>
<dbReference type="RefSeq" id="WP_091541306.1">
    <property type="nucleotide sequence ID" value="NZ_FONY01000007.1"/>
</dbReference>
<keyword evidence="9" id="KW-1185">Reference proteome</keyword>
<name>A0A1I2DGS0_9BACT</name>
<dbReference type="GO" id="GO:0016811">
    <property type="term" value="F:hydrolase activity, acting on carbon-nitrogen (but not peptide) bonds, in linear amides"/>
    <property type="evidence" value="ECO:0007669"/>
    <property type="project" value="InterPro"/>
</dbReference>
<dbReference type="Gene3D" id="1.10.439.10">
    <property type="entry name" value="Penicillin Amidohydrolase, domain 1"/>
    <property type="match status" value="1"/>
</dbReference>
<dbReference type="InterPro" id="IPR043146">
    <property type="entry name" value="Penicillin_amidase_N_B-knob"/>
</dbReference>
<keyword evidence="6" id="KW-0106">Calcium</keyword>
<comment type="similarity">
    <text evidence="1">Belongs to the peptidase S45 family.</text>
</comment>
<dbReference type="SUPFAM" id="SSF56235">
    <property type="entry name" value="N-terminal nucleophile aminohydrolases (Ntn hydrolases)"/>
    <property type="match status" value="1"/>
</dbReference>
<dbReference type="Proteomes" id="UP000199513">
    <property type="component" value="Unassembled WGS sequence"/>
</dbReference>
<evidence type="ECO:0000256" key="5">
    <source>
        <dbReference type="PIRSR" id="PIRSR001227-1"/>
    </source>
</evidence>
<dbReference type="InterPro" id="IPR014395">
    <property type="entry name" value="Pen/GL7ACA/AHL_acylase"/>
</dbReference>
<keyword evidence="4" id="KW-0865">Zymogen</keyword>
<organism evidence="8 9">
    <name type="scientific">Thermoflexibacter ruber</name>
    <dbReference type="NCBI Taxonomy" id="1003"/>
    <lineage>
        <taxon>Bacteria</taxon>
        <taxon>Pseudomonadati</taxon>
        <taxon>Bacteroidota</taxon>
        <taxon>Cytophagia</taxon>
        <taxon>Cytophagales</taxon>
        <taxon>Thermoflexibacteraceae</taxon>
        <taxon>Thermoflexibacter</taxon>
    </lineage>
</organism>
<reference evidence="9" key="1">
    <citation type="submission" date="2016-10" db="EMBL/GenBank/DDBJ databases">
        <authorList>
            <person name="Varghese N."/>
            <person name="Submissions S."/>
        </authorList>
    </citation>
    <scope>NUCLEOTIDE SEQUENCE [LARGE SCALE GENOMIC DNA]</scope>
    <source>
        <strain>GEY</strain>
        <strain evidence="9">DSM 9560</strain>
    </source>
</reference>
<dbReference type="GO" id="GO:0017000">
    <property type="term" value="P:antibiotic biosynthetic process"/>
    <property type="evidence" value="ECO:0007669"/>
    <property type="project" value="InterPro"/>
</dbReference>
<feature type="binding site" evidence="6">
    <location>
        <position position="271"/>
    </location>
    <ligand>
        <name>Ca(2+)</name>
        <dbReference type="ChEBI" id="CHEBI:29108"/>
    </ligand>
</feature>
<dbReference type="Gene3D" id="2.30.120.10">
    <property type="match status" value="1"/>
</dbReference>
<evidence type="ECO:0000256" key="3">
    <source>
        <dbReference type="ARBA" id="ARBA00022801"/>
    </source>
</evidence>
<dbReference type="Pfam" id="PF01804">
    <property type="entry name" value="Penicil_amidase"/>
    <property type="match status" value="1"/>
</dbReference>
<dbReference type="PANTHER" id="PTHR34218:SF3">
    <property type="entry name" value="ACYL-HOMOSERINE LACTONE ACYLASE PVDQ"/>
    <property type="match status" value="1"/>
</dbReference>
<dbReference type="EMBL" id="FONY01000007">
    <property type="protein sequence ID" value="SFE79805.1"/>
    <property type="molecule type" value="Genomic_DNA"/>
</dbReference>
<dbReference type="InterPro" id="IPR029055">
    <property type="entry name" value="Ntn_hydrolases_N"/>
</dbReference>
<dbReference type="InterPro" id="IPR043147">
    <property type="entry name" value="Penicillin_amidase_A-knob"/>
</dbReference>
<feature type="binding site" evidence="6">
    <location>
        <position position="268"/>
    </location>
    <ligand>
        <name>Ca(2+)</name>
        <dbReference type="ChEBI" id="CHEBI:29108"/>
    </ligand>
</feature>
<dbReference type="GO" id="GO:0046872">
    <property type="term" value="F:metal ion binding"/>
    <property type="evidence" value="ECO:0007669"/>
    <property type="project" value="UniProtKB-KW"/>
</dbReference>
<evidence type="ECO:0000256" key="6">
    <source>
        <dbReference type="PIRSR" id="PIRSR001227-2"/>
    </source>
</evidence>
<dbReference type="PANTHER" id="PTHR34218">
    <property type="entry name" value="PEPTIDASE S45 PENICILLIN AMIDASE"/>
    <property type="match status" value="1"/>
</dbReference>
<feature type="signal peptide" evidence="7">
    <location>
        <begin position="1"/>
        <end position="21"/>
    </location>
</feature>
<keyword evidence="2 7" id="KW-0732">Signal</keyword>
<keyword evidence="6" id="KW-0479">Metal-binding</keyword>
<evidence type="ECO:0000256" key="1">
    <source>
        <dbReference type="ARBA" id="ARBA00006586"/>
    </source>
</evidence>
<comment type="cofactor">
    <cofactor evidence="6">
        <name>Ca(2+)</name>
        <dbReference type="ChEBI" id="CHEBI:29108"/>
    </cofactor>
    <text evidence="6">Binds 1 Ca(2+) ion per dimer.</text>
</comment>
<proteinExistence type="inferred from homology"/>